<dbReference type="Gene3D" id="1.25.40.90">
    <property type="match status" value="1"/>
</dbReference>
<dbReference type="GO" id="GO:0000993">
    <property type="term" value="F:RNA polymerase II complex binding"/>
    <property type="evidence" value="ECO:0007669"/>
    <property type="project" value="UniProtKB-ARBA"/>
</dbReference>
<dbReference type="GO" id="GO:0005849">
    <property type="term" value="C:mRNA cleavage factor complex"/>
    <property type="evidence" value="ECO:0007669"/>
    <property type="project" value="InterPro"/>
</dbReference>
<dbReference type="Pfam" id="PF00004">
    <property type="entry name" value="AAA"/>
    <property type="match status" value="1"/>
</dbReference>
<feature type="region of interest" description="Disordered" evidence="11">
    <location>
        <begin position="559"/>
        <end position="583"/>
    </location>
</feature>
<dbReference type="FunFam" id="1.10.8.60:FF:000029">
    <property type="entry name" value="Replication-associated recombination protein A"/>
    <property type="match status" value="1"/>
</dbReference>
<dbReference type="SUPFAM" id="SSF52540">
    <property type="entry name" value="P-loop containing nucleoside triphosphate hydrolases"/>
    <property type="match status" value="1"/>
</dbReference>
<dbReference type="FunFam" id="3.40.50.300:FF:000137">
    <property type="entry name" value="Replication-associated recombination protein A"/>
    <property type="match status" value="1"/>
</dbReference>
<evidence type="ECO:0000256" key="9">
    <source>
        <dbReference type="ARBA" id="ARBA00023204"/>
    </source>
</evidence>
<feature type="domain" description="AAA+ ATPase" evidence="12">
    <location>
        <begin position="909"/>
        <end position="1026"/>
    </location>
</feature>
<dbReference type="InterPro" id="IPR047415">
    <property type="entry name" value="Pcf11_CID"/>
</dbReference>
<evidence type="ECO:0000259" key="13">
    <source>
        <dbReference type="SMART" id="SM00582"/>
    </source>
</evidence>
<dbReference type="FunFam" id="1.10.3710.10:FF:000005">
    <property type="entry name" value="AAA family ATPase, putative"/>
    <property type="match status" value="1"/>
</dbReference>
<dbReference type="InterPro" id="IPR006569">
    <property type="entry name" value="CID_dom"/>
</dbReference>
<evidence type="ECO:0000313" key="16">
    <source>
        <dbReference type="Proteomes" id="UP000002499"/>
    </source>
</evidence>
<keyword evidence="9" id="KW-0234">DNA repair</keyword>
<comment type="function">
    <text evidence="10">Functions as a modulator for initiation or reinitiation events during DNA polymerase delta-mediated DNA synthesis. Has an intrinsic ATPase activity that functions as a sensor of DNA damage or of arrested replication forks and regulates the extent of DNA synthesis.</text>
</comment>
<feature type="domain" description="CID" evidence="13">
    <location>
        <begin position="6"/>
        <end position="138"/>
    </location>
</feature>
<dbReference type="InParanoid" id="E9DW21"/>
<feature type="domain" description="UBZ4-type" evidence="14">
    <location>
        <begin position="740"/>
        <end position="764"/>
    </location>
</feature>
<dbReference type="FunFam" id="1.25.40.90:FF:000016">
    <property type="entry name" value="mRNA cleavage factor complex component Pcf11"/>
    <property type="match status" value="1"/>
</dbReference>
<feature type="compositionally biased region" description="Low complexity" evidence="11">
    <location>
        <begin position="203"/>
        <end position="216"/>
    </location>
</feature>
<dbReference type="PANTHER" id="PTHR13779">
    <property type="entry name" value="WERNER HELICASE-INTERACTING PROTEIN 1 FAMILY MEMBER"/>
    <property type="match status" value="1"/>
</dbReference>
<keyword evidence="6" id="KW-0863">Zinc-finger</keyword>
<dbReference type="eggNOG" id="KOG2028">
    <property type="taxonomic scope" value="Eukaryota"/>
</dbReference>
<dbReference type="Pfam" id="PF11526">
    <property type="entry name" value="Pfc11_Clp1_ID"/>
    <property type="match status" value="1"/>
</dbReference>
<dbReference type="CDD" id="cd18139">
    <property type="entry name" value="HLD_clamp_RarA"/>
    <property type="match status" value="1"/>
</dbReference>
<dbReference type="Gene3D" id="1.20.272.10">
    <property type="match status" value="1"/>
</dbReference>
<dbReference type="SMART" id="SM00382">
    <property type="entry name" value="AAA"/>
    <property type="match status" value="1"/>
</dbReference>
<feature type="region of interest" description="Disordered" evidence="11">
    <location>
        <begin position="374"/>
        <end position="442"/>
    </location>
</feature>
<feature type="region of interest" description="Disordered" evidence="11">
    <location>
        <begin position="826"/>
        <end position="878"/>
    </location>
</feature>
<dbReference type="GO" id="GO:0006271">
    <property type="term" value="P:DNA strand elongation involved in DNA replication"/>
    <property type="evidence" value="ECO:0007669"/>
    <property type="project" value="UniProtKB-ARBA"/>
</dbReference>
<dbReference type="InterPro" id="IPR006642">
    <property type="entry name" value="Rad18_UBZ4"/>
</dbReference>
<dbReference type="InterPro" id="IPR003593">
    <property type="entry name" value="AAA+_ATPase"/>
</dbReference>
<feature type="region of interest" description="Disordered" evidence="11">
    <location>
        <begin position="314"/>
        <end position="347"/>
    </location>
</feature>
<evidence type="ECO:0000256" key="2">
    <source>
        <dbReference type="ARBA" id="ARBA00022705"/>
    </source>
</evidence>
<keyword evidence="3" id="KW-0479">Metal-binding</keyword>
<dbReference type="Proteomes" id="UP000002499">
    <property type="component" value="Unassembled WGS sequence"/>
</dbReference>
<dbReference type="SUPFAM" id="SSF48019">
    <property type="entry name" value="post-AAA+ oligomerization domain-like"/>
    <property type="match status" value="1"/>
</dbReference>
<dbReference type="InterPro" id="IPR008942">
    <property type="entry name" value="ENTH_VHS"/>
</dbReference>
<evidence type="ECO:0000259" key="12">
    <source>
        <dbReference type="SMART" id="SM00382"/>
    </source>
</evidence>
<keyword evidence="2" id="KW-0235">DNA replication</keyword>
<dbReference type="SMART" id="SM00582">
    <property type="entry name" value="RPR"/>
    <property type="match status" value="1"/>
</dbReference>
<dbReference type="Gene3D" id="1.10.3710.10">
    <property type="entry name" value="DNA polymerase III clamp loader subunits, C-terminal domain"/>
    <property type="match status" value="1"/>
</dbReference>
<feature type="region of interest" description="Disordered" evidence="11">
    <location>
        <begin position="763"/>
        <end position="812"/>
    </location>
</feature>
<evidence type="ECO:0000256" key="8">
    <source>
        <dbReference type="ARBA" id="ARBA00022840"/>
    </source>
</evidence>
<evidence type="ECO:0000256" key="7">
    <source>
        <dbReference type="ARBA" id="ARBA00022833"/>
    </source>
</evidence>
<dbReference type="Gene3D" id="1.10.8.60">
    <property type="match status" value="1"/>
</dbReference>
<keyword evidence="7" id="KW-0862">Zinc</keyword>
<dbReference type="InterPro" id="IPR003959">
    <property type="entry name" value="ATPase_AAA_core"/>
</dbReference>
<dbReference type="Pfam" id="PF21936">
    <property type="entry name" value="Pcf11_C"/>
    <property type="match status" value="1"/>
</dbReference>
<dbReference type="EMBL" id="GL698477">
    <property type="protein sequence ID" value="EFY92218.1"/>
    <property type="molecule type" value="Genomic_DNA"/>
</dbReference>
<evidence type="ECO:0000313" key="15">
    <source>
        <dbReference type="EMBL" id="EFY92218.1"/>
    </source>
</evidence>
<dbReference type="GO" id="GO:0008047">
    <property type="term" value="F:enzyme activator activity"/>
    <property type="evidence" value="ECO:0007669"/>
    <property type="project" value="TreeGrafter"/>
</dbReference>
<dbReference type="OrthoDB" id="10265467at2759"/>
<dbReference type="eggNOG" id="KOG2071">
    <property type="taxonomic scope" value="Eukaryota"/>
</dbReference>
<dbReference type="SUPFAM" id="SSF48464">
    <property type="entry name" value="ENTH/VHS domain"/>
    <property type="match status" value="1"/>
</dbReference>
<dbReference type="GO" id="GO:0006369">
    <property type="term" value="P:termination of RNA polymerase II transcription"/>
    <property type="evidence" value="ECO:0007669"/>
    <property type="project" value="InterPro"/>
</dbReference>
<accession>E9DW21</accession>
<dbReference type="InterPro" id="IPR054127">
    <property type="entry name" value="Pcf11_C"/>
</dbReference>
<dbReference type="InterPro" id="IPR021605">
    <property type="entry name" value="Pcf11_Clp1-ID"/>
</dbReference>
<dbReference type="Pfam" id="PF16193">
    <property type="entry name" value="AAA_assoc_2"/>
    <property type="match status" value="1"/>
</dbReference>
<organism evidence="16">
    <name type="scientific">Metarhizium acridum (strain CQMa 102)</name>
    <dbReference type="NCBI Taxonomy" id="655827"/>
    <lineage>
        <taxon>Eukaryota</taxon>
        <taxon>Fungi</taxon>
        <taxon>Dikarya</taxon>
        <taxon>Ascomycota</taxon>
        <taxon>Pezizomycotina</taxon>
        <taxon>Sordariomycetes</taxon>
        <taxon>Hypocreomycetidae</taxon>
        <taxon>Hypocreales</taxon>
        <taxon>Clavicipitaceae</taxon>
        <taxon>Metarhizium</taxon>
    </lineage>
</organism>
<sequence>MSEAVEVAEDYRHALEDLSSNMRFEISNLTVIARENTEHALAIAEVLQQHILKAPPTKKLPALYVLDSIVKNVGTPYTLYFGRNLFKTFMESYAVVDNNVRRKMEEMLKTWKDPVPGSMDTRPVFSHELVRPIENALMKARAATMPQPGAIPGRPRSAMIPHRNTPTPPGMRGQPGGPAGPYPPQQYGYPNGGRPGEAPYPGQHQQFPPSSSTPQPHGSIPASFQPPLSGPYGSVGAGTLAGISVETLSNDIQNLIVAMRAEFAQNPNDNSVQNRLKALLDLQGVVRNTSLPPDQLELIKNKVTELAAVTMKATPSQNSTPVPGYVPPQSHPPSHPAPVTPVPASVPEKKPQVTLDSLLGPGAMAALMARQAAVSQNATPTPPFPNAPIRSPPLTHAETPKPPPQNPMSLLEQLRQAGMIPSATPPSSGAPVVATPPPPPPPPSILPPNISSILASAKAAASQQGLDGLNGSVLDSTSLKQQFRPGAIAALYDNLGPPCSQCGRRFRTDEEGKRKKMAHMDWHFRVHQRTTEAEKRGTHRSWYVDYQDWLRSREAVDSDHIPAPDDGAGQASEANKGPKYIPVPDPASGINNVCPICQERFENKWLDTAQEWVWLDAVLVGNRAYHASCHAEATRDREGTPGPSRRTPEPVLGKRKAENTISSPKIRTLKTAILEALRTWMPGHMESYHTMIRGRFVVASEHHQVTGQRVTALKLAYHCHQAYQHRISPYRSNQSLWTMAVDCPICNKPVKSSEINSHIDSGCTSFIADKDPSPPTSQQSGTSHTPSQQKRSASSFFSTPAPKRIHSDGKALAPLVNGTFSPVIGKKRSFEEGPGAENEGSGPSAADQKTKENGVVNGHGEDGQAAKRAKTQRSAPLAERMRPTTLDDVCGQDLVGPNGVLRGLIETNRVPSMILWGASGTGKTTIARCIAHMVGSRFVELNATSTGVSECKKLFQEAASELSLTGRRTIIFCDEIHRFNKAQQDVFLKPVEAGTVTLIGATTENPSFKVASALLSRCRTFTLRSLTVEDIMGILKRARAAEEAVYPPTPLIDEEMMGYLARFSDGDARTALNLLEVALSLTTREGITKEDIKSSLTKTLVYDRGGDQHYDSISAFHKSVRGNDADAALYYLARMLQSGEDPLFIARRMVVIASEDVGLADNTLLPLATATFTATQQIGMPEARIPLAHCAIALSLAPKSTRAYRALNNAYAALREPGVASLPVPLHLRNAPTRLMRDMGYGAEYKYPPNYRDGKVRQTYFPDELIGRRFLEERHLGTEVDPDLVMGED</sequence>
<evidence type="ECO:0000256" key="11">
    <source>
        <dbReference type="SAM" id="MobiDB-lite"/>
    </source>
</evidence>
<dbReference type="Pfam" id="PF12002">
    <property type="entry name" value="MgsA_C"/>
    <property type="match status" value="1"/>
</dbReference>
<evidence type="ECO:0000256" key="6">
    <source>
        <dbReference type="ARBA" id="ARBA00022771"/>
    </source>
</evidence>
<dbReference type="GO" id="GO:0000731">
    <property type="term" value="P:DNA synthesis involved in DNA repair"/>
    <property type="evidence" value="ECO:0007669"/>
    <property type="project" value="TreeGrafter"/>
</dbReference>
<dbReference type="HOGENOM" id="CLU_262398_0_0_1"/>
<dbReference type="Gene3D" id="3.30.160.60">
    <property type="entry name" value="Classic Zinc Finger"/>
    <property type="match status" value="1"/>
</dbReference>
<feature type="region of interest" description="Disordered" evidence="11">
    <location>
        <begin position="631"/>
        <end position="660"/>
    </location>
</feature>
<dbReference type="PANTHER" id="PTHR13779:SF7">
    <property type="entry name" value="ATPASE WRNIP1"/>
    <property type="match status" value="1"/>
</dbReference>
<dbReference type="InterPro" id="IPR032423">
    <property type="entry name" value="AAA_assoc_2"/>
</dbReference>
<feature type="compositionally biased region" description="Low complexity" evidence="11">
    <location>
        <begin position="776"/>
        <end position="789"/>
    </location>
</feature>
<feature type="region of interest" description="Disordered" evidence="11">
    <location>
        <begin position="145"/>
        <end position="230"/>
    </location>
</feature>
<dbReference type="STRING" id="655827.E9DW21"/>
<keyword evidence="4" id="KW-0547">Nucleotide-binding</keyword>
<comment type="similarity">
    <text evidence="1">Belongs to the AAA ATPase family. RarA/MGS1/WRNIP1 subfamily.</text>
</comment>
<gene>
    <name evidence="15" type="ORF">MAC_01819</name>
</gene>
<dbReference type="InterPro" id="IPR027417">
    <property type="entry name" value="P-loop_NTPase"/>
</dbReference>
<proteinExistence type="inferred from homology"/>
<dbReference type="OMA" id="THAETPK"/>
<name>E9DW21_METAQ</name>
<protein>
    <submittedName>
        <fullName evidence="15">DNA replication ATPase</fullName>
    </submittedName>
</protein>
<dbReference type="GO" id="GO:0008270">
    <property type="term" value="F:zinc ion binding"/>
    <property type="evidence" value="ECO:0007669"/>
    <property type="project" value="UniProtKB-KW"/>
</dbReference>
<evidence type="ECO:0000256" key="10">
    <source>
        <dbReference type="ARBA" id="ARBA00056113"/>
    </source>
</evidence>
<keyword evidence="8" id="KW-0067">ATP-binding</keyword>
<dbReference type="FunFam" id="1.20.272.10:FF:000001">
    <property type="entry name" value="Putative AAA family ATPase"/>
    <property type="match status" value="1"/>
</dbReference>
<evidence type="ECO:0000256" key="3">
    <source>
        <dbReference type="ARBA" id="ARBA00022723"/>
    </source>
</evidence>
<dbReference type="Gene3D" id="3.40.50.300">
    <property type="entry name" value="P-loop containing nucleotide triphosphate hydrolases"/>
    <property type="match status" value="1"/>
</dbReference>
<dbReference type="InterPro" id="IPR008921">
    <property type="entry name" value="DNA_pol3_clamp-load_cplx_C"/>
</dbReference>
<keyword evidence="16" id="KW-1185">Reference proteome</keyword>
<reference evidence="15 16" key="1">
    <citation type="journal article" date="2011" name="PLoS Genet.">
        <title>Genome sequencing and comparative transcriptomics of the model entomopathogenic fungi Metarhizium anisopliae and M. acridum.</title>
        <authorList>
            <person name="Gao Q."/>
            <person name="Jin K."/>
            <person name="Ying S.H."/>
            <person name="Zhang Y."/>
            <person name="Xiao G."/>
            <person name="Shang Y."/>
            <person name="Duan Z."/>
            <person name="Hu X."/>
            <person name="Xie X.Q."/>
            <person name="Zhou G."/>
            <person name="Peng G."/>
            <person name="Luo Z."/>
            <person name="Huang W."/>
            <person name="Wang B."/>
            <person name="Fang W."/>
            <person name="Wang S."/>
            <person name="Zhong Y."/>
            <person name="Ma L.J."/>
            <person name="St Leger R.J."/>
            <person name="Zhao G.P."/>
            <person name="Pei Y."/>
            <person name="Feng M.G."/>
            <person name="Xia Y."/>
            <person name="Wang C."/>
        </authorList>
    </citation>
    <scope>NUCLEOTIDE SEQUENCE [LARGE SCALE GENOMIC DNA]</scope>
    <source>
        <strain evidence="15 16">CQMa 102</strain>
    </source>
</reference>
<evidence type="ECO:0000256" key="1">
    <source>
        <dbReference type="ARBA" id="ARBA00008959"/>
    </source>
</evidence>
<dbReference type="CDD" id="cd00009">
    <property type="entry name" value="AAA"/>
    <property type="match status" value="1"/>
</dbReference>
<dbReference type="GO" id="GO:0003677">
    <property type="term" value="F:DNA binding"/>
    <property type="evidence" value="ECO:0007669"/>
    <property type="project" value="InterPro"/>
</dbReference>
<keyword evidence="5" id="KW-0227">DNA damage</keyword>
<feature type="compositionally biased region" description="Pro residues" evidence="11">
    <location>
        <begin position="324"/>
        <end position="341"/>
    </location>
</feature>
<dbReference type="GO" id="GO:0005524">
    <property type="term" value="F:ATP binding"/>
    <property type="evidence" value="ECO:0007669"/>
    <property type="project" value="UniProtKB-KW"/>
</dbReference>
<dbReference type="GO" id="GO:0016887">
    <property type="term" value="F:ATP hydrolysis activity"/>
    <property type="evidence" value="ECO:0007669"/>
    <property type="project" value="InterPro"/>
</dbReference>
<dbReference type="InterPro" id="IPR021886">
    <property type="entry name" value="MgsA_C"/>
</dbReference>
<dbReference type="GO" id="GO:0031124">
    <property type="term" value="P:mRNA 3'-end processing"/>
    <property type="evidence" value="ECO:0007669"/>
    <property type="project" value="InterPro"/>
</dbReference>
<dbReference type="Pfam" id="PF04818">
    <property type="entry name" value="CID"/>
    <property type="match status" value="1"/>
</dbReference>
<dbReference type="GO" id="GO:0017116">
    <property type="term" value="F:single-stranded DNA helicase activity"/>
    <property type="evidence" value="ECO:0007669"/>
    <property type="project" value="TreeGrafter"/>
</dbReference>
<evidence type="ECO:0000256" key="5">
    <source>
        <dbReference type="ARBA" id="ARBA00022763"/>
    </source>
</evidence>
<evidence type="ECO:0000259" key="14">
    <source>
        <dbReference type="SMART" id="SM00734"/>
    </source>
</evidence>
<dbReference type="CDD" id="cd16982">
    <property type="entry name" value="CID_Pcf11"/>
    <property type="match status" value="1"/>
</dbReference>
<dbReference type="InterPro" id="IPR051314">
    <property type="entry name" value="AAA_ATPase_RarA/MGS1/WRNIP1"/>
</dbReference>
<dbReference type="SMART" id="SM00734">
    <property type="entry name" value="ZnF_Rad18"/>
    <property type="match status" value="1"/>
</dbReference>
<evidence type="ECO:0000256" key="4">
    <source>
        <dbReference type="ARBA" id="ARBA00022741"/>
    </source>
</evidence>